<feature type="active site" description="Amidino-cysteine intermediate" evidence="2">
    <location>
        <position position="358"/>
    </location>
</feature>
<dbReference type="GO" id="GO:0009446">
    <property type="term" value="P:putrescine biosynthetic process"/>
    <property type="evidence" value="ECO:0007669"/>
    <property type="project" value="InterPro"/>
</dbReference>
<dbReference type="HAMAP" id="MF_01841">
    <property type="entry name" value="Agmatine_deimin"/>
    <property type="match status" value="1"/>
</dbReference>
<name>A0A8G2BMA0_9PROT</name>
<proteinExistence type="inferred from homology"/>
<evidence type="ECO:0000256" key="2">
    <source>
        <dbReference type="HAMAP-Rule" id="MF_01841"/>
    </source>
</evidence>
<organism evidence="3 4">
    <name type="scientific">Thalassobaculum litoreum DSM 18839</name>
    <dbReference type="NCBI Taxonomy" id="1123362"/>
    <lineage>
        <taxon>Bacteria</taxon>
        <taxon>Pseudomonadati</taxon>
        <taxon>Pseudomonadota</taxon>
        <taxon>Alphaproteobacteria</taxon>
        <taxon>Rhodospirillales</taxon>
        <taxon>Thalassobaculaceae</taxon>
        <taxon>Thalassobaculum</taxon>
    </lineage>
</organism>
<dbReference type="GO" id="GO:0047632">
    <property type="term" value="F:agmatine deiminase activity"/>
    <property type="evidence" value="ECO:0007669"/>
    <property type="project" value="UniProtKB-UniRule"/>
</dbReference>
<dbReference type="InterPro" id="IPR017754">
    <property type="entry name" value="Agmatine_deiminase"/>
</dbReference>
<evidence type="ECO:0000313" key="3">
    <source>
        <dbReference type="EMBL" id="SDG08817.1"/>
    </source>
</evidence>
<comment type="caution">
    <text evidence="3">The sequence shown here is derived from an EMBL/GenBank/DDBJ whole genome shotgun (WGS) entry which is preliminary data.</text>
</comment>
<comment type="catalytic activity">
    <reaction evidence="2">
        <text>agmatine + H2O = N-carbamoylputrescine + NH4(+)</text>
        <dbReference type="Rhea" id="RHEA:18037"/>
        <dbReference type="ChEBI" id="CHEBI:15377"/>
        <dbReference type="ChEBI" id="CHEBI:28938"/>
        <dbReference type="ChEBI" id="CHEBI:58145"/>
        <dbReference type="ChEBI" id="CHEBI:58318"/>
        <dbReference type="EC" id="3.5.3.12"/>
    </reaction>
</comment>
<dbReference type="EMBL" id="FNBW01000010">
    <property type="protein sequence ID" value="SDG08817.1"/>
    <property type="molecule type" value="Genomic_DNA"/>
</dbReference>
<dbReference type="Proteomes" id="UP000198615">
    <property type="component" value="Unassembled WGS sequence"/>
</dbReference>
<dbReference type="SUPFAM" id="SSF55909">
    <property type="entry name" value="Pentein"/>
    <property type="match status" value="1"/>
</dbReference>
<dbReference type="EC" id="3.5.3.12" evidence="2"/>
<dbReference type="PANTHER" id="PTHR31377:SF0">
    <property type="entry name" value="AGMATINE DEIMINASE-RELATED"/>
    <property type="match status" value="1"/>
</dbReference>
<dbReference type="GO" id="GO:0004668">
    <property type="term" value="F:protein-arginine deiminase activity"/>
    <property type="evidence" value="ECO:0007669"/>
    <property type="project" value="InterPro"/>
</dbReference>
<dbReference type="PANTHER" id="PTHR31377">
    <property type="entry name" value="AGMATINE DEIMINASE-RELATED"/>
    <property type="match status" value="1"/>
</dbReference>
<evidence type="ECO:0000313" key="4">
    <source>
        <dbReference type="Proteomes" id="UP000198615"/>
    </source>
</evidence>
<dbReference type="Gene3D" id="3.75.10.10">
    <property type="entry name" value="L-arginine/glycine Amidinotransferase, Chain A"/>
    <property type="match status" value="1"/>
</dbReference>
<dbReference type="NCBIfam" id="TIGR03380">
    <property type="entry name" value="agmatine_aguA"/>
    <property type="match status" value="1"/>
</dbReference>
<keyword evidence="4" id="KW-1185">Reference proteome</keyword>
<dbReference type="Pfam" id="PF04371">
    <property type="entry name" value="PAD_porph"/>
    <property type="match status" value="1"/>
</dbReference>
<dbReference type="OrthoDB" id="9808013at2"/>
<reference evidence="3 4" key="1">
    <citation type="submission" date="2016-10" db="EMBL/GenBank/DDBJ databases">
        <authorList>
            <person name="Varghese N."/>
            <person name="Submissions S."/>
        </authorList>
    </citation>
    <scope>NUCLEOTIDE SEQUENCE [LARGE SCALE GENOMIC DNA]</scope>
    <source>
        <strain evidence="3 4">DSM 18839</strain>
    </source>
</reference>
<dbReference type="RefSeq" id="WP_093151940.1">
    <property type="nucleotide sequence ID" value="NZ_FNBW01000010.1"/>
</dbReference>
<sequence length="374" mass="40154">MGELTPLPGTPAADGYRMPGEFEAHAGTWMLWPERGDTWRDDAAPAEQAFTAVAEAIVAAEPLTVAVSAARRARARAALPAGVTLVEMESDDAWMRDVGPTVVVDAAGDRRAVDWTFNAWGGDVHGLYPDWRADDAVAAKVAALEGMERYRAPLIQEGGGLHTDGKGTVFVTEECVLSTGRNAGLGRQTCEEMLKAYTGAEQVVWLPRGVFADETTGHVDNLLHVAGPNLILLTWTDDPWDPQHVRSAEALAVLERVHDLYDQPFRILKLPMPGPLHMSDREAGGVVAAPGGKPREAGDRLAGSYANFYLVEGRVLVPLLDPRTDDDACRIIADALPDREVVGIPAREILLGGGNIHCITQQIPAGQTLSGKPQ</sequence>
<evidence type="ECO:0000256" key="1">
    <source>
        <dbReference type="ARBA" id="ARBA00022801"/>
    </source>
</evidence>
<comment type="similarity">
    <text evidence="2">Belongs to the agmatine deiminase family.</text>
</comment>
<dbReference type="AlphaFoldDB" id="A0A8G2BMA0"/>
<gene>
    <name evidence="2" type="primary">aguA</name>
    <name evidence="3" type="ORF">SAMN05660686_03309</name>
</gene>
<protein>
    <recommendedName>
        <fullName evidence="2">Putative agmatine deiminase</fullName>
        <ecNumber evidence="2">3.5.3.12</ecNumber>
    </recommendedName>
    <alternativeName>
        <fullName evidence="2">Agmatine iminohydrolase</fullName>
    </alternativeName>
</protein>
<dbReference type="InterPro" id="IPR007466">
    <property type="entry name" value="Peptidyl-Arg-deiminase_porph"/>
</dbReference>
<accession>A0A8G2BMA0</accession>
<keyword evidence="1 2" id="KW-0378">Hydrolase</keyword>